<evidence type="ECO:0000313" key="3">
    <source>
        <dbReference type="Proteomes" id="UP000061809"/>
    </source>
</evidence>
<proteinExistence type="predicted"/>
<name>A0A0P0GDU0_9BACE</name>
<reference evidence="2 3" key="1">
    <citation type="journal article" date="2015" name="Science">
        <title>Genetic determinants of in vivo fitness and diet responsiveness in multiple human gut Bacteroides.</title>
        <authorList>
            <person name="Wu M."/>
            <person name="McNulty N.P."/>
            <person name="Rodionov D.A."/>
            <person name="Khoroshkin M.S."/>
            <person name="Griffin N.W."/>
            <person name="Cheng J."/>
            <person name="Latreille P."/>
            <person name="Kerstetter R.A."/>
            <person name="Terrapon N."/>
            <person name="Henrissat B."/>
            <person name="Osterman A.L."/>
            <person name="Gordon J.I."/>
        </authorList>
    </citation>
    <scope>NUCLEOTIDE SEQUENCE [LARGE SCALE GENOMIC DNA]</scope>
    <source>
        <strain evidence="2 3">WH2</strain>
    </source>
</reference>
<dbReference type="SUPFAM" id="SSF110849">
    <property type="entry name" value="ParB/Sulfiredoxin"/>
    <property type="match status" value="1"/>
</dbReference>
<dbReference type="InterPro" id="IPR036086">
    <property type="entry name" value="ParB/Sulfiredoxin_sf"/>
</dbReference>
<dbReference type="InterPro" id="IPR025530">
    <property type="entry name" value="DUF4417"/>
</dbReference>
<dbReference type="PATRIC" id="fig|246787.4.peg.853"/>
<accession>A0A0P0GDU0</accession>
<dbReference type="InterPro" id="IPR003115">
    <property type="entry name" value="ParB_N"/>
</dbReference>
<sequence length="368" mass="42571">MQRAKIDISKVIPNEGQLEGLPRNPRLIKDEKFRKLCRSIQSLPEMTEARDILVYPYNGSYVVIGGNMRLQAYKYLGWTEVPCCILPENMPVEKLRQMLIQDNNPFGENDWDALANEWDSLELEEWGFDVWQEPKEDKQLKKPKQQEETGEEEVRKADFFAMMLGDRIYDSNNEFDVPSLLFDGQPTSGLLLPFAGWGSDTRAKKGISTYHFYVEDYRFTNIWNNPISVLDSGCTELVEPNLSLFDTTPIAYGLQQIYMKRWIARFWQECGAKIYVDLNVAQKFYKYNCLGIPDGYDAFATRGYTDRQEYLKLEIQIAREISGKDNPNMIVYGGGEAIRELCLQNNVLYVEQFMANRVKQIKKGGENG</sequence>
<dbReference type="KEGG" id="bcel:BcellWH2_00827"/>
<dbReference type="Gene3D" id="3.90.1530.10">
    <property type="entry name" value="Conserved hypothetical protein from pyrococcus furiosus pfu- 392566-001, ParB domain"/>
    <property type="match status" value="1"/>
</dbReference>
<dbReference type="Proteomes" id="UP000061809">
    <property type="component" value="Chromosome"/>
</dbReference>
<organism evidence="2 3">
    <name type="scientific">Bacteroides cellulosilyticus</name>
    <dbReference type="NCBI Taxonomy" id="246787"/>
    <lineage>
        <taxon>Bacteria</taxon>
        <taxon>Pseudomonadati</taxon>
        <taxon>Bacteroidota</taxon>
        <taxon>Bacteroidia</taxon>
        <taxon>Bacteroidales</taxon>
        <taxon>Bacteroidaceae</taxon>
        <taxon>Bacteroides</taxon>
    </lineage>
</organism>
<dbReference type="Pfam" id="PF14386">
    <property type="entry name" value="DUF4417"/>
    <property type="match status" value="1"/>
</dbReference>
<protein>
    <submittedName>
        <fullName evidence="2">ParB-like nuclease domain protein</fullName>
    </submittedName>
</protein>
<dbReference type="AlphaFoldDB" id="A0A0P0GDU0"/>
<feature type="domain" description="ParB-like N-terminal" evidence="1">
    <location>
        <begin position="4"/>
        <end position="104"/>
    </location>
</feature>
<evidence type="ECO:0000313" key="2">
    <source>
        <dbReference type="EMBL" id="ALJ58090.1"/>
    </source>
</evidence>
<dbReference type="EMBL" id="CP012801">
    <property type="protein sequence ID" value="ALJ58090.1"/>
    <property type="molecule type" value="Genomic_DNA"/>
</dbReference>
<evidence type="ECO:0000259" key="1">
    <source>
        <dbReference type="SMART" id="SM00470"/>
    </source>
</evidence>
<dbReference type="Pfam" id="PF02195">
    <property type="entry name" value="ParB_N"/>
    <property type="match status" value="1"/>
</dbReference>
<gene>
    <name evidence="2" type="ORF">BcellWH2_00827</name>
</gene>
<dbReference type="RefSeq" id="WP_029428559.1">
    <property type="nucleotide sequence ID" value="NZ_CP012801.1"/>
</dbReference>
<dbReference type="SMART" id="SM00470">
    <property type="entry name" value="ParB"/>
    <property type="match status" value="1"/>
</dbReference>